<evidence type="ECO:0000313" key="3">
    <source>
        <dbReference type="Proteomes" id="UP001595075"/>
    </source>
</evidence>
<dbReference type="Pfam" id="PF13489">
    <property type="entry name" value="Methyltransf_23"/>
    <property type="match status" value="1"/>
</dbReference>
<organism evidence="2 3">
    <name type="scientific">Oculimacula yallundae</name>
    <dbReference type="NCBI Taxonomy" id="86028"/>
    <lineage>
        <taxon>Eukaryota</taxon>
        <taxon>Fungi</taxon>
        <taxon>Dikarya</taxon>
        <taxon>Ascomycota</taxon>
        <taxon>Pezizomycotina</taxon>
        <taxon>Leotiomycetes</taxon>
        <taxon>Helotiales</taxon>
        <taxon>Ploettnerulaceae</taxon>
        <taxon>Oculimacula</taxon>
    </lineage>
</organism>
<evidence type="ECO:0008006" key="4">
    <source>
        <dbReference type="Google" id="ProtNLM"/>
    </source>
</evidence>
<sequence length="341" mass="39297">MSSNGSPQNSRETTTGAETDPENPMIADSPNNFSSPDDTTQSVDSTVWDFQEENGRTYHGYRAGSYLYPNDATEIERLDKQHAMLKYAFKGRNHFAPLSKPERILDLGTGTGIWAIEMSDEEFPSAEIHGTDLSPIQPEEMPENVHFFIDDASEDNWLVQPASIDYIHTRVLLGCFERPQDVIRRAFYYTKPGGYVESQEILTTPFCDDKTMPKDWPFIEWSNFLDQASTRANRPVRIAHKLKRWYEEAGFVDVQERIIRMPINPWMKDKHGKTLGRLNEANILEGLGGWTMGPFSRMFQWNKTEIEVYLVNVRKSISDRSVHAYLRVYVVWGRKPKKSKS</sequence>
<dbReference type="Proteomes" id="UP001595075">
    <property type="component" value="Unassembled WGS sequence"/>
</dbReference>
<gene>
    <name evidence="2" type="ORF">VTL71DRAFT_10627</name>
</gene>
<dbReference type="Gene3D" id="3.40.50.150">
    <property type="entry name" value="Vaccinia Virus protein VP39"/>
    <property type="match status" value="1"/>
</dbReference>
<dbReference type="InterPro" id="IPR029063">
    <property type="entry name" value="SAM-dependent_MTases_sf"/>
</dbReference>
<dbReference type="CDD" id="cd02440">
    <property type="entry name" value="AdoMet_MTases"/>
    <property type="match status" value="1"/>
</dbReference>
<protein>
    <recommendedName>
        <fullName evidence="4">S-adenosyl-L-methionine-dependent methyltransferase</fullName>
    </recommendedName>
</protein>
<proteinExistence type="predicted"/>
<dbReference type="SUPFAM" id="SSF53335">
    <property type="entry name" value="S-adenosyl-L-methionine-dependent methyltransferases"/>
    <property type="match status" value="1"/>
</dbReference>
<name>A0ABR4CU29_9HELO</name>
<feature type="compositionally biased region" description="Polar residues" evidence="1">
    <location>
        <begin position="29"/>
        <end position="42"/>
    </location>
</feature>
<keyword evidence="3" id="KW-1185">Reference proteome</keyword>
<feature type="region of interest" description="Disordered" evidence="1">
    <location>
        <begin position="1"/>
        <end position="42"/>
    </location>
</feature>
<evidence type="ECO:0000256" key="1">
    <source>
        <dbReference type="SAM" id="MobiDB-lite"/>
    </source>
</evidence>
<feature type="compositionally biased region" description="Polar residues" evidence="1">
    <location>
        <begin position="1"/>
        <end position="17"/>
    </location>
</feature>
<accession>A0ABR4CU29</accession>
<reference evidence="2 3" key="1">
    <citation type="journal article" date="2024" name="Commun. Biol.">
        <title>Comparative genomic analysis of thermophilic fungi reveals convergent evolutionary adaptations and gene losses.</title>
        <authorList>
            <person name="Steindorff A.S."/>
            <person name="Aguilar-Pontes M.V."/>
            <person name="Robinson A.J."/>
            <person name="Andreopoulos B."/>
            <person name="LaButti K."/>
            <person name="Kuo A."/>
            <person name="Mondo S."/>
            <person name="Riley R."/>
            <person name="Otillar R."/>
            <person name="Haridas S."/>
            <person name="Lipzen A."/>
            <person name="Grimwood J."/>
            <person name="Schmutz J."/>
            <person name="Clum A."/>
            <person name="Reid I.D."/>
            <person name="Moisan M.C."/>
            <person name="Butler G."/>
            <person name="Nguyen T.T.M."/>
            <person name="Dewar K."/>
            <person name="Conant G."/>
            <person name="Drula E."/>
            <person name="Henrissat B."/>
            <person name="Hansel C."/>
            <person name="Singer S."/>
            <person name="Hutchinson M.I."/>
            <person name="de Vries R.P."/>
            <person name="Natvig D.O."/>
            <person name="Powell A.J."/>
            <person name="Tsang A."/>
            <person name="Grigoriev I.V."/>
        </authorList>
    </citation>
    <scope>NUCLEOTIDE SEQUENCE [LARGE SCALE GENOMIC DNA]</scope>
    <source>
        <strain evidence="2 3">CBS 494.80</strain>
    </source>
</reference>
<dbReference type="PANTHER" id="PTHR43591:SF14">
    <property type="entry name" value="METHYLTRANSFERASE"/>
    <property type="match status" value="1"/>
</dbReference>
<dbReference type="EMBL" id="JAZHXI010000003">
    <property type="protein sequence ID" value="KAL2073303.1"/>
    <property type="molecule type" value="Genomic_DNA"/>
</dbReference>
<comment type="caution">
    <text evidence="2">The sequence shown here is derived from an EMBL/GenBank/DDBJ whole genome shotgun (WGS) entry which is preliminary data.</text>
</comment>
<dbReference type="PANTHER" id="PTHR43591">
    <property type="entry name" value="METHYLTRANSFERASE"/>
    <property type="match status" value="1"/>
</dbReference>
<evidence type="ECO:0000313" key="2">
    <source>
        <dbReference type="EMBL" id="KAL2073303.1"/>
    </source>
</evidence>